<dbReference type="AlphaFoldDB" id="A0A2W2FSH2"/>
<evidence type="ECO:0000256" key="1">
    <source>
        <dbReference type="SAM" id="SignalP"/>
    </source>
</evidence>
<accession>A0A2W2FSH2</accession>
<feature type="chain" id="PRO_5038404699" evidence="1">
    <location>
        <begin position="29"/>
        <end position="64"/>
    </location>
</feature>
<dbReference type="EMBL" id="POUA01000680">
    <property type="protein sequence ID" value="PZG17984.1"/>
    <property type="molecule type" value="Genomic_DNA"/>
</dbReference>
<sequence>MDFVNRRTLTVTAIVVLAVVGAAAAAVALTRGSGDAAEGVHNQGDPAKVADYWTDERMRDAVGN</sequence>
<proteinExistence type="predicted"/>
<gene>
    <name evidence="2" type="ORF">C1I98_38500</name>
</gene>
<dbReference type="Proteomes" id="UP000248544">
    <property type="component" value="Unassembled WGS sequence"/>
</dbReference>
<evidence type="ECO:0000313" key="3">
    <source>
        <dbReference type="Proteomes" id="UP000248544"/>
    </source>
</evidence>
<feature type="signal peptide" evidence="1">
    <location>
        <begin position="1"/>
        <end position="28"/>
    </location>
</feature>
<comment type="caution">
    <text evidence="2">The sequence shown here is derived from an EMBL/GenBank/DDBJ whole genome shotgun (WGS) entry which is preliminary data.</text>
</comment>
<name>A0A2W2FSH2_9ACTN</name>
<keyword evidence="3" id="KW-1185">Reference proteome</keyword>
<keyword evidence="1" id="KW-0732">Signal</keyword>
<protein>
    <submittedName>
        <fullName evidence="2">Uncharacterized protein</fullName>
    </submittedName>
</protein>
<evidence type="ECO:0000313" key="2">
    <source>
        <dbReference type="EMBL" id="PZG17984.1"/>
    </source>
</evidence>
<reference evidence="2 3" key="1">
    <citation type="submission" date="2018-01" db="EMBL/GenBank/DDBJ databases">
        <title>Draft genome sequence of Sphaerisporangium sp. 7K107.</title>
        <authorList>
            <person name="Sahin N."/>
            <person name="Saygin H."/>
            <person name="Ay H."/>
        </authorList>
    </citation>
    <scope>NUCLEOTIDE SEQUENCE [LARGE SCALE GENOMIC DNA]</scope>
    <source>
        <strain evidence="2 3">7K107</strain>
    </source>
</reference>
<organism evidence="2 3">
    <name type="scientific">Spongiactinospora gelatinilytica</name>
    <dbReference type="NCBI Taxonomy" id="2666298"/>
    <lineage>
        <taxon>Bacteria</taxon>
        <taxon>Bacillati</taxon>
        <taxon>Actinomycetota</taxon>
        <taxon>Actinomycetes</taxon>
        <taxon>Streptosporangiales</taxon>
        <taxon>Streptosporangiaceae</taxon>
        <taxon>Spongiactinospora</taxon>
    </lineage>
</organism>